<evidence type="ECO:0000313" key="4">
    <source>
        <dbReference type="EMBL" id="AND17256.1"/>
    </source>
</evidence>
<dbReference type="PATRIC" id="fig|33888.3.peg.2372"/>
<dbReference type="STRING" id="33888.A6122_2132"/>
<dbReference type="Pfam" id="PF00588">
    <property type="entry name" value="SpoU_methylase"/>
    <property type="match status" value="1"/>
</dbReference>
<dbReference type="EMBL" id="CP015515">
    <property type="protein sequence ID" value="AND17256.1"/>
    <property type="molecule type" value="Genomic_DNA"/>
</dbReference>
<proteinExistence type="predicted"/>
<organism evidence="4 5">
    <name type="scientific">Rathayibacter tritici</name>
    <dbReference type="NCBI Taxonomy" id="33888"/>
    <lineage>
        <taxon>Bacteria</taxon>
        <taxon>Bacillati</taxon>
        <taxon>Actinomycetota</taxon>
        <taxon>Actinomycetes</taxon>
        <taxon>Micrococcales</taxon>
        <taxon>Microbacteriaceae</taxon>
        <taxon>Rathayibacter</taxon>
    </lineage>
</organism>
<reference evidence="4 5" key="1">
    <citation type="submission" date="2016-05" db="EMBL/GenBank/DDBJ databases">
        <title>Complete genome sequence of Rathayibacter tritici NCPPB 1953.</title>
        <authorList>
            <person name="Park J."/>
            <person name="Lee H.-H."/>
            <person name="Lee S.-W."/>
            <person name="Seo Y.-S."/>
        </authorList>
    </citation>
    <scope>NUCLEOTIDE SEQUENCE [LARGE SCALE GENOMIC DNA]</scope>
    <source>
        <strain evidence="4 5">NCPPB 1953</strain>
    </source>
</reference>
<dbReference type="Proteomes" id="UP000077071">
    <property type="component" value="Chromosome"/>
</dbReference>
<name>A0A160KTW5_9MICO</name>
<dbReference type="GO" id="GO:0032259">
    <property type="term" value="P:methylation"/>
    <property type="evidence" value="ECO:0007669"/>
    <property type="project" value="UniProtKB-KW"/>
</dbReference>
<evidence type="ECO:0000259" key="3">
    <source>
        <dbReference type="Pfam" id="PF00588"/>
    </source>
</evidence>
<dbReference type="InterPro" id="IPR051259">
    <property type="entry name" value="rRNA_Methyltransferase"/>
</dbReference>
<dbReference type="GO" id="GO:0006396">
    <property type="term" value="P:RNA processing"/>
    <property type="evidence" value="ECO:0007669"/>
    <property type="project" value="InterPro"/>
</dbReference>
<dbReference type="PANTHER" id="PTHR43191">
    <property type="entry name" value="RRNA METHYLTRANSFERASE 3"/>
    <property type="match status" value="1"/>
</dbReference>
<evidence type="ECO:0000256" key="2">
    <source>
        <dbReference type="ARBA" id="ARBA00022679"/>
    </source>
</evidence>
<dbReference type="InterPro" id="IPR001537">
    <property type="entry name" value="SpoU_MeTrfase"/>
</dbReference>
<evidence type="ECO:0000256" key="1">
    <source>
        <dbReference type="ARBA" id="ARBA00022603"/>
    </source>
</evidence>
<keyword evidence="1 4" id="KW-0489">Methyltransferase</keyword>
<accession>A0A160KTW5</accession>
<dbReference type="GO" id="GO:0008173">
    <property type="term" value="F:RNA methyltransferase activity"/>
    <property type="evidence" value="ECO:0007669"/>
    <property type="project" value="InterPro"/>
</dbReference>
<evidence type="ECO:0000313" key="5">
    <source>
        <dbReference type="Proteomes" id="UP000077071"/>
    </source>
</evidence>
<keyword evidence="2 4" id="KW-0808">Transferase</keyword>
<dbReference type="InterPro" id="IPR029028">
    <property type="entry name" value="Alpha/beta_knot_MTases"/>
</dbReference>
<dbReference type="Gene3D" id="3.40.1280.10">
    <property type="match status" value="1"/>
</dbReference>
<gene>
    <name evidence="4" type="ORF">A6122_2132</name>
</gene>
<dbReference type="PANTHER" id="PTHR43191:SF12">
    <property type="entry name" value="RRNA METHYLASE"/>
    <property type="match status" value="1"/>
</dbReference>
<dbReference type="GO" id="GO:0003723">
    <property type="term" value="F:RNA binding"/>
    <property type="evidence" value="ECO:0007669"/>
    <property type="project" value="InterPro"/>
</dbReference>
<sequence>MERIEITTLEDPRLRDYAHATDVALKNARGPLGLYIAESALVLERALSVGHRPRSVLALGGSAAEAERLVGAFDVPVFTGPGELLAELTGYTLHRGLIAAVDRPELPDPAELLAGARRIVVLEDVVDPTNVGAIFRSVGAIGADAVLVTARCSDPFYRRAIRVSMGTVLQVPWTRVGDWESTQRLLRGAGFTIAAMALTPEAVPLREFAARAPERVALVLGTEGQGLSAQALSAADVAVQIPMSHGIDSLNVAAAAAVGMWALADPS</sequence>
<dbReference type="InterPro" id="IPR029026">
    <property type="entry name" value="tRNA_m1G_MTases_N"/>
</dbReference>
<dbReference type="KEGG" id="rtn:A6122_2132"/>
<feature type="domain" description="tRNA/rRNA methyltransferase SpoU type" evidence="3">
    <location>
        <begin position="119"/>
        <end position="260"/>
    </location>
</feature>
<dbReference type="InterPro" id="IPR029064">
    <property type="entry name" value="Ribosomal_eL30-like_sf"/>
</dbReference>
<dbReference type="SUPFAM" id="SSF55315">
    <property type="entry name" value="L30e-like"/>
    <property type="match status" value="1"/>
</dbReference>
<dbReference type="SUPFAM" id="SSF75217">
    <property type="entry name" value="alpha/beta knot"/>
    <property type="match status" value="1"/>
</dbReference>
<dbReference type="RefSeq" id="WP_068254886.1">
    <property type="nucleotide sequence ID" value="NZ_CP015515.1"/>
</dbReference>
<keyword evidence="5" id="KW-1185">Reference proteome</keyword>
<dbReference type="CDD" id="cd18095">
    <property type="entry name" value="SpoU-like_rRNA-MTase"/>
    <property type="match status" value="1"/>
</dbReference>
<dbReference type="OrthoDB" id="3190829at2"/>
<dbReference type="AlphaFoldDB" id="A0A160KTW5"/>
<protein>
    <submittedName>
        <fullName evidence="4">rRNA methyltransferase</fullName>
    </submittedName>
</protein>